<dbReference type="Proteomes" id="UP001318300">
    <property type="component" value="Unassembled WGS sequence"/>
</dbReference>
<feature type="region of interest" description="Disordered" evidence="1">
    <location>
        <begin position="29"/>
        <end position="50"/>
    </location>
</feature>
<reference evidence="2 3" key="1">
    <citation type="submission" date="2020-03" db="EMBL/GenBank/DDBJ databases">
        <title>Above-ground endophytic microbial communities from plants in different locations in the United States.</title>
        <authorList>
            <person name="Frank C."/>
        </authorList>
    </citation>
    <scope>NUCLEOTIDE SEQUENCE [LARGE SCALE GENOMIC DNA]</scope>
    <source>
        <strain evidence="2 3">WW7</strain>
    </source>
</reference>
<sequence>MTGAWQLDCGTDGTILFGPQSTRYPFAVAPEIGDPNRDNQDSDLPGVDGSLFGIDSTSGQTIAFGLTAVGETDAEANALHAAFRRVWRADSIRRTPGATATLTAPSGRSTFGRPRRITPTFYPDDAGAVGITADFATQNDLWYGPEQTLRVPLGLSQGGGLVLTPYTQAYKLVETPPGSGLFDPAAVAEDPVGSGLYSTAEFRESASGTGLYGTARNVLTHGLKSPLVARGSSLQSNTFIVDGELPAWPIITIHGQITNPVVTVAGAFRFASPVSLRYDETLTIDTRPGMRSVLRNGTQIAALARSSDLLEAGALSPGAHTLTLSGSASTGSPAAVMSWRSVYPTP</sequence>
<keyword evidence="3" id="KW-1185">Reference proteome</keyword>
<evidence type="ECO:0000313" key="3">
    <source>
        <dbReference type="Proteomes" id="UP001318300"/>
    </source>
</evidence>
<name>A0ABX0T9A7_9MICO</name>
<dbReference type="RefSeq" id="WP_166781106.1">
    <property type="nucleotide sequence ID" value="NZ_JAAOYO010000004.1"/>
</dbReference>
<evidence type="ECO:0008006" key="4">
    <source>
        <dbReference type="Google" id="ProtNLM"/>
    </source>
</evidence>
<accession>A0ABX0T9A7</accession>
<evidence type="ECO:0000256" key="1">
    <source>
        <dbReference type="SAM" id="MobiDB-lite"/>
    </source>
</evidence>
<protein>
    <recommendedName>
        <fullName evidence="4">Minor tail protein</fullName>
    </recommendedName>
</protein>
<proteinExistence type="predicted"/>
<dbReference type="EMBL" id="JAAOYO010000004">
    <property type="protein sequence ID" value="NII42106.1"/>
    <property type="molecule type" value="Genomic_DNA"/>
</dbReference>
<gene>
    <name evidence="2" type="ORF">E9228_002764</name>
</gene>
<comment type="caution">
    <text evidence="2">The sequence shown here is derived from an EMBL/GenBank/DDBJ whole genome shotgun (WGS) entry which is preliminary data.</text>
</comment>
<evidence type="ECO:0000313" key="2">
    <source>
        <dbReference type="EMBL" id="NII42106.1"/>
    </source>
</evidence>
<organism evidence="2 3">
    <name type="scientific">Curtobacterium salicis</name>
    <dbReference type="NCBI Taxonomy" id="1779862"/>
    <lineage>
        <taxon>Bacteria</taxon>
        <taxon>Bacillati</taxon>
        <taxon>Actinomycetota</taxon>
        <taxon>Actinomycetes</taxon>
        <taxon>Micrococcales</taxon>
        <taxon>Microbacteriaceae</taxon>
        <taxon>Curtobacterium</taxon>
    </lineage>
</organism>